<dbReference type="OrthoDB" id="2885124at2759"/>
<evidence type="ECO:0000259" key="1">
    <source>
        <dbReference type="PROSITE" id="PS50181"/>
    </source>
</evidence>
<evidence type="ECO:0000313" key="3">
    <source>
        <dbReference type="Proteomes" id="UP000724874"/>
    </source>
</evidence>
<dbReference type="Proteomes" id="UP000724874">
    <property type="component" value="Unassembled WGS sequence"/>
</dbReference>
<dbReference type="SUPFAM" id="SSF81383">
    <property type="entry name" value="F-box domain"/>
    <property type="match status" value="1"/>
</dbReference>
<gene>
    <name evidence="2" type="ORF">CPB84DRAFT_1674592</name>
</gene>
<name>A0A9P5NXR1_GYMJU</name>
<keyword evidence="3" id="KW-1185">Reference proteome</keyword>
<proteinExistence type="predicted"/>
<dbReference type="EMBL" id="JADNYJ010000013">
    <property type="protein sequence ID" value="KAF8907971.1"/>
    <property type="molecule type" value="Genomic_DNA"/>
</dbReference>
<organism evidence="2 3">
    <name type="scientific">Gymnopilus junonius</name>
    <name type="common">Spectacular rustgill mushroom</name>
    <name type="synonym">Gymnopilus spectabilis subsp. junonius</name>
    <dbReference type="NCBI Taxonomy" id="109634"/>
    <lineage>
        <taxon>Eukaryota</taxon>
        <taxon>Fungi</taxon>
        <taxon>Dikarya</taxon>
        <taxon>Basidiomycota</taxon>
        <taxon>Agaricomycotina</taxon>
        <taxon>Agaricomycetes</taxon>
        <taxon>Agaricomycetidae</taxon>
        <taxon>Agaricales</taxon>
        <taxon>Agaricineae</taxon>
        <taxon>Hymenogastraceae</taxon>
        <taxon>Gymnopilus</taxon>
    </lineage>
</organism>
<sequence>MSLTTLPLELVLCVFKCLDWQDILNLRQTCSLLNQVSKERAVFHDLVTRYASIIPKSAFRPERPLYLYNCEGLEALICRW</sequence>
<dbReference type="AlphaFoldDB" id="A0A9P5NXR1"/>
<feature type="non-terminal residue" evidence="2">
    <location>
        <position position="80"/>
    </location>
</feature>
<comment type="caution">
    <text evidence="2">The sequence shown here is derived from an EMBL/GenBank/DDBJ whole genome shotgun (WGS) entry which is preliminary data.</text>
</comment>
<feature type="domain" description="F-box" evidence="1">
    <location>
        <begin position="1"/>
        <end position="46"/>
    </location>
</feature>
<reference evidence="2" key="1">
    <citation type="submission" date="2020-11" db="EMBL/GenBank/DDBJ databases">
        <authorList>
            <consortium name="DOE Joint Genome Institute"/>
            <person name="Ahrendt S."/>
            <person name="Riley R."/>
            <person name="Andreopoulos W."/>
            <person name="LaButti K."/>
            <person name="Pangilinan J."/>
            <person name="Ruiz-duenas F.J."/>
            <person name="Barrasa J.M."/>
            <person name="Sanchez-Garcia M."/>
            <person name="Camarero S."/>
            <person name="Miyauchi S."/>
            <person name="Serrano A."/>
            <person name="Linde D."/>
            <person name="Babiker R."/>
            <person name="Drula E."/>
            <person name="Ayuso-Fernandez I."/>
            <person name="Pacheco R."/>
            <person name="Padilla G."/>
            <person name="Ferreira P."/>
            <person name="Barriuso J."/>
            <person name="Kellner H."/>
            <person name="Castanera R."/>
            <person name="Alfaro M."/>
            <person name="Ramirez L."/>
            <person name="Pisabarro A.G."/>
            <person name="Kuo A."/>
            <person name="Tritt A."/>
            <person name="Lipzen A."/>
            <person name="He G."/>
            <person name="Yan M."/>
            <person name="Ng V."/>
            <person name="Cullen D."/>
            <person name="Martin F."/>
            <person name="Rosso M.-N."/>
            <person name="Henrissat B."/>
            <person name="Hibbett D."/>
            <person name="Martinez A.T."/>
            <person name="Grigoriev I.V."/>
        </authorList>
    </citation>
    <scope>NUCLEOTIDE SEQUENCE</scope>
    <source>
        <strain evidence="2">AH 44721</strain>
    </source>
</reference>
<dbReference type="InterPro" id="IPR036047">
    <property type="entry name" value="F-box-like_dom_sf"/>
</dbReference>
<evidence type="ECO:0000313" key="2">
    <source>
        <dbReference type="EMBL" id="KAF8907971.1"/>
    </source>
</evidence>
<dbReference type="InterPro" id="IPR001810">
    <property type="entry name" value="F-box_dom"/>
</dbReference>
<dbReference type="CDD" id="cd09917">
    <property type="entry name" value="F-box_SF"/>
    <property type="match status" value="1"/>
</dbReference>
<dbReference type="SMART" id="SM00256">
    <property type="entry name" value="FBOX"/>
    <property type="match status" value="1"/>
</dbReference>
<dbReference type="PROSITE" id="PS50181">
    <property type="entry name" value="FBOX"/>
    <property type="match status" value="1"/>
</dbReference>
<dbReference type="Gene3D" id="1.20.1280.50">
    <property type="match status" value="1"/>
</dbReference>
<accession>A0A9P5NXR1</accession>
<dbReference type="Pfam" id="PF12937">
    <property type="entry name" value="F-box-like"/>
    <property type="match status" value="1"/>
</dbReference>
<protein>
    <recommendedName>
        <fullName evidence="1">F-box domain-containing protein</fullName>
    </recommendedName>
</protein>